<protein>
    <submittedName>
        <fullName evidence="2">Uncharacterized protein</fullName>
    </submittedName>
</protein>
<gene>
    <name evidence="2" type="ORF">Z518_06881</name>
</gene>
<reference evidence="2 3" key="1">
    <citation type="submission" date="2015-01" db="EMBL/GenBank/DDBJ databases">
        <title>The Genome Sequence of Rhinocladiella mackenzie CBS 650.93.</title>
        <authorList>
            <consortium name="The Broad Institute Genomics Platform"/>
            <person name="Cuomo C."/>
            <person name="de Hoog S."/>
            <person name="Gorbushina A."/>
            <person name="Stielow B."/>
            <person name="Teixiera M."/>
            <person name="Abouelleil A."/>
            <person name="Chapman S.B."/>
            <person name="Priest M."/>
            <person name="Young S.K."/>
            <person name="Wortman J."/>
            <person name="Nusbaum C."/>
            <person name="Birren B."/>
        </authorList>
    </citation>
    <scope>NUCLEOTIDE SEQUENCE [LARGE SCALE GENOMIC DNA]</scope>
    <source>
        <strain evidence="2 3">CBS 650.93</strain>
    </source>
</reference>
<proteinExistence type="predicted"/>
<name>A0A0D2IBY9_9EURO</name>
<dbReference type="VEuPathDB" id="FungiDB:Z518_06881"/>
<dbReference type="AlphaFoldDB" id="A0A0D2IBY9"/>
<evidence type="ECO:0000313" key="3">
    <source>
        <dbReference type="Proteomes" id="UP000053617"/>
    </source>
</evidence>
<dbReference type="HOGENOM" id="CLU_1200383_0_0_1"/>
<keyword evidence="3" id="KW-1185">Reference proteome</keyword>
<dbReference type="OrthoDB" id="3544869at2759"/>
<feature type="compositionally biased region" description="Basic and acidic residues" evidence="1">
    <location>
        <begin position="167"/>
        <end position="177"/>
    </location>
</feature>
<dbReference type="Pfam" id="PF13650">
    <property type="entry name" value="Asp_protease_2"/>
    <property type="match status" value="1"/>
</dbReference>
<feature type="region of interest" description="Disordered" evidence="1">
    <location>
        <begin position="1"/>
        <end position="35"/>
    </location>
</feature>
<evidence type="ECO:0000313" key="2">
    <source>
        <dbReference type="EMBL" id="KIX03329.1"/>
    </source>
</evidence>
<dbReference type="SUPFAM" id="SSF50630">
    <property type="entry name" value="Acid proteases"/>
    <property type="match status" value="1"/>
</dbReference>
<dbReference type="CDD" id="cd00303">
    <property type="entry name" value="retropepsin_like"/>
    <property type="match status" value="1"/>
</dbReference>
<feature type="region of interest" description="Disordered" evidence="1">
    <location>
        <begin position="167"/>
        <end position="188"/>
    </location>
</feature>
<dbReference type="GeneID" id="25294952"/>
<evidence type="ECO:0000256" key="1">
    <source>
        <dbReference type="SAM" id="MobiDB-lite"/>
    </source>
</evidence>
<organism evidence="2 3">
    <name type="scientific">Rhinocladiella mackenziei CBS 650.93</name>
    <dbReference type="NCBI Taxonomy" id="1442369"/>
    <lineage>
        <taxon>Eukaryota</taxon>
        <taxon>Fungi</taxon>
        <taxon>Dikarya</taxon>
        <taxon>Ascomycota</taxon>
        <taxon>Pezizomycotina</taxon>
        <taxon>Eurotiomycetes</taxon>
        <taxon>Chaetothyriomycetidae</taxon>
        <taxon>Chaetothyriales</taxon>
        <taxon>Herpotrichiellaceae</taxon>
        <taxon>Rhinocladiella</taxon>
    </lineage>
</organism>
<dbReference type="Gene3D" id="2.40.70.10">
    <property type="entry name" value="Acid Proteases"/>
    <property type="match status" value="1"/>
</dbReference>
<dbReference type="RefSeq" id="XP_013270465.1">
    <property type="nucleotide sequence ID" value="XM_013415011.1"/>
</dbReference>
<accession>A0A0D2IBY9</accession>
<dbReference type="EMBL" id="KN847479">
    <property type="protein sequence ID" value="KIX03329.1"/>
    <property type="molecule type" value="Genomic_DNA"/>
</dbReference>
<dbReference type="Proteomes" id="UP000053617">
    <property type="component" value="Unassembled WGS sequence"/>
</dbReference>
<sequence>MEERHHHPSDPVGWRGKQRSRPPHQSARSDGRVSVPVKAAPCPKLERNTLEIMLSFIDRADWKGEAVLDSGADGNWMNEELSKSLGLRPTERHEECYLGFQGSPLKSSLTVEGFWLYDHRTYDVAFRLVENAPFDVLLGYDQLRAVGLVDFEAGVQNHMKPVLVLAKDKSKESKDQRQASSAHATRERSRMDNADLYDRLCAEGWRWDDEKKQMWRKDENGNIQWTEKNWT</sequence>
<dbReference type="InterPro" id="IPR021109">
    <property type="entry name" value="Peptidase_aspartic_dom_sf"/>
</dbReference>